<evidence type="ECO:0000313" key="6">
    <source>
        <dbReference type="Proteomes" id="UP000182836"/>
    </source>
</evidence>
<dbReference type="SUPFAM" id="SSF50685">
    <property type="entry name" value="Barwin-like endoglucanases"/>
    <property type="match status" value="1"/>
</dbReference>
<gene>
    <name evidence="5" type="ORF">SAMN04487909_10619</name>
</gene>
<feature type="domain" description="LysM" evidence="4">
    <location>
        <begin position="72"/>
        <end position="116"/>
    </location>
</feature>
<dbReference type="CDD" id="cd14667">
    <property type="entry name" value="3D_containing_proteins"/>
    <property type="match status" value="1"/>
</dbReference>
<dbReference type="SMART" id="SM00257">
    <property type="entry name" value="LysM"/>
    <property type="match status" value="2"/>
</dbReference>
<dbReference type="InterPro" id="IPR051933">
    <property type="entry name" value="Resuscitation_pf_RpfB"/>
</dbReference>
<dbReference type="InterPro" id="IPR059180">
    <property type="entry name" value="3D_YorM"/>
</dbReference>
<dbReference type="PROSITE" id="PS51257">
    <property type="entry name" value="PROKAR_LIPOPROTEIN"/>
    <property type="match status" value="1"/>
</dbReference>
<dbReference type="GO" id="GO:0009254">
    <property type="term" value="P:peptidoglycan turnover"/>
    <property type="evidence" value="ECO:0007669"/>
    <property type="project" value="InterPro"/>
</dbReference>
<dbReference type="RefSeq" id="WP_052811989.1">
    <property type="nucleotide sequence ID" value="NZ_BJOA01000018.1"/>
</dbReference>
<evidence type="ECO:0000256" key="2">
    <source>
        <dbReference type="SAM" id="MobiDB-lite"/>
    </source>
</evidence>
<accession>A0A1G8M999</accession>
<dbReference type="PANTHER" id="PTHR39160">
    <property type="entry name" value="CELL WALL-BINDING PROTEIN YOCH"/>
    <property type="match status" value="1"/>
</dbReference>
<evidence type="ECO:0000256" key="1">
    <source>
        <dbReference type="ARBA" id="ARBA00022729"/>
    </source>
</evidence>
<feature type="compositionally biased region" description="Low complexity" evidence="2">
    <location>
        <begin position="130"/>
        <end position="142"/>
    </location>
</feature>
<sequence length="273" mass="28977">MKKSILTGLLTITACVSVAASVSAAEAYTVKENDTLWKVEQNHKLPFATVQKMNPAIDPKNLHIGTKLRMPDTYTAVEGESLQDISKKVNIPVKKLQNTNPNVNPNNIQGGSVLVLPQKTKVAKPKKKVSSTSTKTSSIPTVKKADGTSTKAPSIPAVKTVDGKELAYKHTLSSKATAYSAAPEENGGYAGIDYFGNKLKVGTIAVDPDVIPLGSKVYVTGYSFPGLPEGGMIAHATDIGGAIKNNHIDIFVPGSPAHVNKFGVQKVKIYVLK</sequence>
<reference evidence="5 6" key="1">
    <citation type="submission" date="2016-10" db="EMBL/GenBank/DDBJ databases">
        <authorList>
            <person name="de Groot N.N."/>
        </authorList>
    </citation>
    <scope>NUCLEOTIDE SEQUENCE [LARGE SCALE GENOMIC DNA]</scope>
    <source>
        <strain evidence="5 6">DSM 2895</strain>
    </source>
</reference>
<dbReference type="InterPro" id="IPR010611">
    <property type="entry name" value="3D_dom"/>
</dbReference>
<evidence type="ECO:0000259" key="4">
    <source>
        <dbReference type="PROSITE" id="PS51782"/>
    </source>
</evidence>
<dbReference type="Proteomes" id="UP000182836">
    <property type="component" value="Unassembled WGS sequence"/>
</dbReference>
<dbReference type="OrthoDB" id="9798935at2"/>
<dbReference type="InterPro" id="IPR018392">
    <property type="entry name" value="LysM"/>
</dbReference>
<evidence type="ECO:0000256" key="3">
    <source>
        <dbReference type="SAM" id="SignalP"/>
    </source>
</evidence>
<dbReference type="CDD" id="cd00118">
    <property type="entry name" value="LysM"/>
    <property type="match status" value="1"/>
</dbReference>
<dbReference type="GeneID" id="87589803"/>
<keyword evidence="1 3" id="KW-0732">Signal</keyword>
<feature type="signal peptide" evidence="3">
    <location>
        <begin position="1"/>
        <end position="24"/>
    </location>
</feature>
<proteinExistence type="predicted"/>
<feature type="domain" description="LysM" evidence="4">
    <location>
        <begin position="26"/>
        <end position="70"/>
    </location>
</feature>
<dbReference type="Gene3D" id="3.10.350.10">
    <property type="entry name" value="LysM domain"/>
    <property type="match status" value="2"/>
</dbReference>
<dbReference type="AlphaFoldDB" id="A0A1G8M999"/>
<feature type="region of interest" description="Disordered" evidence="2">
    <location>
        <begin position="124"/>
        <end position="153"/>
    </location>
</feature>
<dbReference type="Gene3D" id="2.40.40.10">
    <property type="entry name" value="RlpA-like domain"/>
    <property type="match status" value="1"/>
</dbReference>
<organism evidence="5 6">
    <name type="scientific">Aneurinibacillus migulanus</name>
    <name type="common">Bacillus migulanus</name>
    <dbReference type="NCBI Taxonomy" id="47500"/>
    <lineage>
        <taxon>Bacteria</taxon>
        <taxon>Bacillati</taxon>
        <taxon>Bacillota</taxon>
        <taxon>Bacilli</taxon>
        <taxon>Bacillales</taxon>
        <taxon>Paenibacillaceae</taxon>
        <taxon>Aneurinibacillus group</taxon>
        <taxon>Aneurinibacillus</taxon>
    </lineage>
</organism>
<dbReference type="PANTHER" id="PTHR39160:SF4">
    <property type="entry name" value="RESUSCITATION-PROMOTING FACTOR RPFB"/>
    <property type="match status" value="1"/>
</dbReference>
<dbReference type="GO" id="GO:0004553">
    <property type="term" value="F:hydrolase activity, hydrolyzing O-glycosyl compounds"/>
    <property type="evidence" value="ECO:0007669"/>
    <property type="project" value="InterPro"/>
</dbReference>
<dbReference type="InterPro" id="IPR036908">
    <property type="entry name" value="RlpA-like_sf"/>
</dbReference>
<dbReference type="EMBL" id="FNED01000006">
    <property type="protein sequence ID" value="SDI64455.1"/>
    <property type="molecule type" value="Genomic_DNA"/>
</dbReference>
<dbReference type="PROSITE" id="PS51782">
    <property type="entry name" value="LYSM"/>
    <property type="match status" value="2"/>
</dbReference>
<evidence type="ECO:0000313" key="5">
    <source>
        <dbReference type="EMBL" id="SDI64455.1"/>
    </source>
</evidence>
<dbReference type="Pfam" id="PF06725">
    <property type="entry name" value="3D"/>
    <property type="match status" value="1"/>
</dbReference>
<dbReference type="InterPro" id="IPR036779">
    <property type="entry name" value="LysM_dom_sf"/>
</dbReference>
<dbReference type="SUPFAM" id="SSF54106">
    <property type="entry name" value="LysM domain"/>
    <property type="match status" value="2"/>
</dbReference>
<protein>
    <submittedName>
        <fullName evidence="5">3D (Asp-Asp-Asp) domain-containing protein</fullName>
    </submittedName>
</protein>
<dbReference type="Pfam" id="PF01476">
    <property type="entry name" value="LysM"/>
    <property type="match status" value="2"/>
</dbReference>
<dbReference type="GO" id="GO:0019867">
    <property type="term" value="C:outer membrane"/>
    <property type="evidence" value="ECO:0007669"/>
    <property type="project" value="InterPro"/>
</dbReference>
<feature type="chain" id="PRO_5010380764" evidence="3">
    <location>
        <begin position="25"/>
        <end position="273"/>
    </location>
</feature>
<name>A0A1G8M999_ANEMI</name>